<organism evidence="1 2">
    <name type="scientific">Aminobacter ciceronei</name>
    <dbReference type="NCBI Taxonomy" id="150723"/>
    <lineage>
        <taxon>Bacteria</taxon>
        <taxon>Pseudomonadati</taxon>
        <taxon>Pseudomonadota</taxon>
        <taxon>Alphaproteobacteria</taxon>
        <taxon>Hyphomicrobiales</taxon>
        <taxon>Phyllobacteriaceae</taxon>
        <taxon>Aminobacter</taxon>
    </lineage>
</organism>
<proteinExistence type="predicted"/>
<name>A0ABR6CCD8_9HYPH</name>
<evidence type="ECO:0000313" key="1">
    <source>
        <dbReference type="EMBL" id="MBA9022685.1"/>
    </source>
</evidence>
<dbReference type="RefSeq" id="WP_182575357.1">
    <property type="nucleotide sequence ID" value="NZ_JACJHY010000025.1"/>
</dbReference>
<dbReference type="Proteomes" id="UP000587524">
    <property type="component" value="Unassembled WGS sequence"/>
</dbReference>
<dbReference type="EMBL" id="JACJHZ010000025">
    <property type="protein sequence ID" value="MBA9022685.1"/>
    <property type="molecule type" value="Genomic_DNA"/>
</dbReference>
<accession>A0ABR6CCD8</accession>
<evidence type="ECO:0000313" key="2">
    <source>
        <dbReference type="Proteomes" id="UP000587524"/>
    </source>
</evidence>
<gene>
    <name evidence="1" type="ORF">HNQ97_004701</name>
</gene>
<comment type="caution">
    <text evidence="1">The sequence shown here is derived from an EMBL/GenBank/DDBJ whole genome shotgun (WGS) entry which is preliminary data.</text>
</comment>
<protein>
    <submittedName>
        <fullName evidence="1">Uncharacterized protein</fullName>
    </submittedName>
</protein>
<keyword evidence="2" id="KW-1185">Reference proteome</keyword>
<sequence length="353" mass="40078">MASIEQKLKRDFSKTLFERLHWASEGVHWIKSESLFIAFSNKADREDLISELQAALYAWNPQPSRLLLARIRAEMDELGVLAQTKALSNQHALAHWYKRLLTANGVERRWLIAEAVSRHSERLMGAVLQPVQKFADKLIEMEAQRDAGEICFGHFKIDLTDAATRSKAEHEHNAFVCSKDPEGWHLNTGHVFKAKDEYWICLSPACDMVPAQLSEERRSVFGGRLPFVAVKLVPLKDGRSTPKDIQSNRYIFIQSQSSVSGFCFNKPEGENSAPDWQILYADKLGEFGVDFEFDVFVTKMGKTRLVSEKQHAKVVGQLRYEYALNLTHRLGATMTRVGLDFAGTPAPPTKRDR</sequence>
<reference evidence="1 2" key="1">
    <citation type="submission" date="2020-08" db="EMBL/GenBank/DDBJ databases">
        <title>Genomic Encyclopedia of Type Strains, Phase IV (KMG-IV): sequencing the most valuable type-strain genomes for metagenomic binning, comparative biology and taxonomic classification.</title>
        <authorList>
            <person name="Goeker M."/>
        </authorList>
    </citation>
    <scope>NUCLEOTIDE SEQUENCE [LARGE SCALE GENOMIC DNA]</scope>
    <source>
        <strain evidence="1 2">DSM 17455</strain>
    </source>
</reference>